<accession>A0ABT0AML0</accession>
<gene>
    <name evidence="1" type="ORF">GYN19_07310</name>
</gene>
<dbReference type="EMBL" id="JAAEDA010000010">
    <property type="protein sequence ID" value="MCJ1977761.1"/>
    <property type="molecule type" value="Genomic_DNA"/>
</dbReference>
<reference evidence="1 2" key="1">
    <citation type="journal article" date="2022" name="Microbiol. Res.">
        <title>Comparative genome analysis, predicted lifestyle and antimicrobial strategies of Lactococcus carnosus and Lactococcus paracarnosus isolated from meat.</title>
        <authorList>
            <person name="Werum V."/>
            <person name="Ehrmann M."/>
            <person name="Vogel R."/>
            <person name="Hilgarth M."/>
        </authorList>
    </citation>
    <scope>NUCLEOTIDE SEQUENCE [LARGE SCALE GENOMIC DNA]</scope>
    <source>
        <strain evidence="1 2">TMW21897</strain>
    </source>
</reference>
<protein>
    <submittedName>
        <fullName evidence="1">Uncharacterized protein</fullName>
    </submittedName>
</protein>
<evidence type="ECO:0000313" key="1">
    <source>
        <dbReference type="EMBL" id="MCJ1977761.1"/>
    </source>
</evidence>
<comment type="caution">
    <text evidence="1">The sequence shown here is derived from an EMBL/GenBank/DDBJ whole genome shotgun (WGS) entry which is preliminary data.</text>
</comment>
<dbReference type="Proteomes" id="UP001522462">
    <property type="component" value="Unassembled WGS sequence"/>
</dbReference>
<organism evidence="1 2">
    <name type="scientific">Pseudolactococcus paracarnosus</name>
    <dbReference type="NCBI Taxonomy" id="2749962"/>
    <lineage>
        <taxon>Bacteria</taxon>
        <taxon>Bacillati</taxon>
        <taxon>Bacillota</taxon>
        <taxon>Bacilli</taxon>
        <taxon>Lactobacillales</taxon>
        <taxon>Streptococcaceae</taxon>
        <taxon>Pseudolactococcus</taxon>
    </lineage>
</organism>
<evidence type="ECO:0000313" key="2">
    <source>
        <dbReference type="Proteomes" id="UP001522462"/>
    </source>
</evidence>
<dbReference type="RefSeq" id="WP_243914738.1">
    <property type="nucleotide sequence ID" value="NZ_JAAECY010000023.1"/>
</dbReference>
<name>A0ABT0AML0_9LACT</name>
<proteinExistence type="predicted"/>
<keyword evidence="2" id="KW-1185">Reference proteome</keyword>
<sequence>MTLEDQIIQDYKVICQQLENDEDLVKSFKRTGENKIEQAFRELNIYEQNNDVDPAITTWMRQEILKTQEQYNETLGYEQKKLQQKLEDNEQDYRRKLTQMR</sequence>